<dbReference type="AlphaFoldDB" id="A0A8J2PJQ6"/>
<comment type="caution">
    <text evidence="1">The sequence shown here is derived from an EMBL/GenBank/DDBJ whole genome shotgun (WGS) entry which is preliminary data.</text>
</comment>
<gene>
    <name evidence="1" type="ORF">AFUS01_LOCUS27242</name>
</gene>
<organism evidence="1 2">
    <name type="scientific">Allacma fusca</name>
    <dbReference type="NCBI Taxonomy" id="39272"/>
    <lineage>
        <taxon>Eukaryota</taxon>
        <taxon>Metazoa</taxon>
        <taxon>Ecdysozoa</taxon>
        <taxon>Arthropoda</taxon>
        <taxon>Hexapoda</taxon>
        <taxon>Collembola</taxon>
        <taxon>Symphypleona</taxon>
        <taxon>Sminthuridae</taxon>
        <taxon>Allacma</taxon>
    </lineage>
</organism>
<feature type="non-terminal residue" evidence="1">
    <location>
        <position position="1"/>
    </location>
</feature>
<sequence length="120" mass="13928">MNNYIIPWSFKTSNEKNKNNANVVCHFLHLLDLKDTVTPRKRKIIVRSIQKSPVRTASKPYKFIKHWRAKHLEQVVGEMAAKMEESDVKSDIEEIEDLDEQDVDKDAEFRVDPVSIAAGY</sequence>
<evidence type="ECO:0000313" key="2">
    <source>
        <dbReference type="Proteomes" id="UP000708208"/>
    </source>
</evidence>
<name>A0A8J2PJQ6_9HEXA</name>
<reference evidence="1" key="1">
    <citation type="submission" date="2021-06" db="EMBL/GenBank/DDBJ databases">
        <authorList>
            <person name="Hodson N. C."/>
            <person name="Mongue J. A."/>
            <person name="Jaron S. K."/>
        </authorList>
    </citation>
    <scope>NUCLEOTIDE SEQUENCE</scope>
</reference>
<evidence type="ECO:0000313" key="1">
    <source>
        <dbReference type="EMBL" id="CAG7816629.1"/>
    </source>
</evidence>
<protein>
    <submittedName>
        <fullName evidence="1">Uncharacterized protein</fullName>
    </submittedName>
</protein>
<keyword evidence="2" id="KW-1185">Reference proteome</keyword>
<dbReference type="EMBL" id="CAJVCH010374630">
    <property type="protein sequence ID" value="CAG7816629.1"/>
    <property type="molecule type" value="Genomic_DNA"/>
</dbReference>
<proteinExistence type="predicted"/>
<accession>A0A8J2PJQ6</accession>
<dbReference type="Proteomes" id="UP000708208">
    <property type="component" value="Unassembled WGS sequence"/>
</dbReference>